<accession>A0A6A4IUK9</accession>
<gene>
    <name evidence="1" type="ORF">GE061_011495</name>
</gene>
<comment type="caution">
    <text evidence="1">The sequence shown here is derived from an EMBL/GenBank/DDBJ whole genome shotgun (WGS) entry which is preliminary data.</text>
</comment>
<proteinExistence type="predicted"/>
<keyword evidence="2" id="KW-1185">Reference proteome</keyword>
<dbReference type="EMBL" id="WIXP02000003">
    <property type="protein sequence ID" value="KAF6213773.1"/>
    <property type="molecule type" value="Genomic_DNA"/>
</dbReference>
<dbReference type="Proteomes" id="UP000466442">
    <property type="component" value="Unassembled WGS sequence"/>
</dbReference>
<dbReference type="PROSITE" id="PS51257">
    <property type="entry name" value="PROKAR_LIPOPROTEIN"/>
    <property type="match status" value="1"/>
</dbReference>
<evidence type="ECO:0000313" key="2">
    <source>
        <dbReference type="Proteomes" id="UP000466442"/>
    </source>
</evidence>
<dbReference type="AlphaFoldDB" id="A0A6A4IUK9"/>
<protein>
    <submittedName>
        <fullName evidence="1">Uncharacterized protein</fullName>
    </submittedName>
</protein>
<name>A0A6A4IUK9_APOLU</name>
<reference evidence="1" key="1">
    <citation type="journal article" date="2021" name="Mol. Ecol. Resour.">
        <title>Apolygus lucorum genome provides insights into omnivorousness and mesophyll feeding.</title>
        <authorList>
            <person name="Liu Y."/>
            <person name="Liu H."/>
            <person name="Wang H."/>
            <person name="Huang T."/>
            <person name="Liu B."/>
            <person name="Yang B."/>
            <person name="Yin L."/>
            <person name="Li B."/>
            <person name="Zhang Y."/>
            <person name="Zhang S."/>
            <person name="Jiang F."/>
            <person name="Zhang X."/>
            <person name="Ren Y."/>
            <person name="Wang B."/>
            <person name="Wang S."/>
            <person name="Lu Y."/>
            <person name="Wu K."/>
            <person name="Fan W."/>
            <person name="Wang G."/>
        </authorList>
    </citation>
    <scope>NUCLEOTIDE SEQUENCE</scope>
    <source>
        <strain evidence="1">12Hb</strain>
    </source>
</reference>
<organism evidence="1 2">
    <name type="scientific">Apolygus lucorum</name>
    <name type="common">Small green plant bug</name>
    <name type="synonym">Lygocoris lucorum</name>
    <dbReference type="NCBI Taxonomy" id="248454"/>
    <lineage>
        <taxon>Eukaryota</taxon>
        <taxon>Metazoa</taxon>
        <taxon>Ecdysozoa</taxon>
        <taxon>Arthropoda</taxon>
        <taxon>Hexapoda</taxon>
        <taxon>Insecta</taxon>
        <taxon>Pterygota</taxon>
        <taxon>Neoptera</taxon>
        <taxon>Paraneoptera</taxon>
        <taxon>Hemiptera</taxon>
        <taxon>Heteroptera</taxon>
        <taxon>Panheteroptera</taxon>
        <taxon>Cimicomorpha</taxon>
        <taxon>Miridae</taxon>
        <taxon>Mirini</taxon>
        <taxon>Apolygus</taxon>
    </lineage>
</organism>
<evidence type="ECO:0000313" key="1">
    <source>
        <dbReference type="EMBL" id="KAF6213773.1"/>
    </source>
</evidence>
<sequence length="632" mass="71264">MKFLSSVPFQCAAGADTMLIAVLALVACACAQMIPDCRNVDDRVDAVLGASDYLMWLHSVTPQVVDFQQDFPVSLLWIPMTVSVEVVDGAVSSLKSLTRSGPAMECSTPNFRTLEANFNYDVLQADYVSMTVKFWRWELEGKFSYRVRPSVNLAIAQGPSECTLESFNFVKTDDVEYIIDIDESTWKGWLVGKMLRRALEKDGYTIPVESSIFKSMICTVVNDDVDEVLSASNEQMHTRGWQPCIRGFKQDIPVTIFGFTTPAYVSLSVYSGSLKVLETLTRSGNATECSSSFFDTLYGTLTYDSLELSYEYFQASFLSLEMEGKLSFVQTRADVYFVIANGTDDCSLQSFKVRNSDAGSYEFSVDLPTWQSWLLEKVLDHALIDQGTTLNVFEKQYQCFALNFKMLTWVVGFLCAFIALGASDDLQNCIVMNKVMDSVINSTNVQITESHDTYQEFAFFVQQDVDLFLLNVKLPFVASLYLTEGRMGKLDTLRRHGDIWNCSSSDLGSLNGVYKYDVLSISYNMNVTFLRWQVTGKFVYHTYPYIAIGIVKGTQNCNLEIYEMVDKDQGEYEITMEDSWMGWLVGKLLRHSLQGVENEEMLGNMLQTSTVNINEYLGENVCSTIWDSGNLP</sequence>